<gene>
    <name evidence="2" type="ORF">RU59_00025</name>
</gene>
<dbReference type="InterPro" id="IPR020134">
    <property type="entry name" value="Phage_T7-like_6.7"/>
</dbReference>
<name>A0A0K2FH42_9CAUD</name>
<evidence type="ECO:0000256" key="1">
    <source>
        <dbReference type="SAM" id="MobiDB-lite"/>
    </source>
</evidence>
<feature type="compositionally biased region" description="Polar residues" evidence="1">
    <location>
        <begin position="63"/>
        <end position="76"/>
    </location>
</feature>
<sequence>MCFSPKVKTPKVDTAQVVPPAPLTEQPTGVVFGGNDEDNSADTTANATGRKSVTVKKDPAKATNASKSITNKAFNQ</sequence>
<dbReference type="Proteomes" id="UP000207643">
    <property type="component" value="Segment"/>
</dbReference>
<dbReference type="EMBL" id="KT321314">
    <property type="protein sequence ID" value="ALA45088.1"/>
    <property type="molecule type" value="Genomic_DNA"/>
</dbReference>
<reference evidence="2 3" key="1">
    <citation type="submission" date="2015-07" db="EMBL/GenBank/DDBJ databases">
        <title>Enterobacter aerogenes phage phiEap-2.</title>
        <authorList>
            <person name="Zhao X."/>
        </authorList>
    </citation>
    <scope>NUCLEOTIDE SEQUENCE [LARGE SCALE GENOMIC DNA]</scope>
</reference>
<feature type="region of interest" description="Disordered" evidence="1">
    <location>
        <begin position="19"/>
        <end position="76"/>
    </location>
</feature>
<keyword evidence="3" id="KW-1185">Reference proteome</keyword>
<proteinExistence type="predicted"/>
<protein>
    <submittedName>
        <fullName evidence="2">Uncharacterized protein</fullName>
    </submittedName>
</protein>
<dbReference type="GeneID" id="26647491"/>
<dbReference type="RefSeq" id="YP_009196367.1">
    <property type="nucleotide sequence ID" value="NC_028772.1"/>
</dbReference>
<feature type="compositionally biased region" description="Polar residues" evidence="1">
    <location>
        <begin position="41"/>
        <end position="51"/>
    </location>
</feature>
<dbReference type="OrthoDB" id="22390at10239"/>
<organism evidence="2 3">
    <name type="scientific">Enterobacter phage phiEap-1</name>
    <dbReference type="NCBI Taxonomy" id="1587520"/>
    <lineage>
        <taxon>Viruses</taxon>
        <taxon>Duplodnaviria</taxon>
        <taxon>Heunggongvirae</taxon>
        <taxon>Uroviricota</taxon>
        <taxon>Caudoviricetes</taxon>
        <taxon>Autographivirales</taxon>
        <taxon>Autotranscriptaviridae</taxon>
        <taxon>Studiervirinae</taxon>
        <taxon>Eapunavirus</taxon>
        <taxon>Eapunavirus Eap1</taxon>
    </lineage>
</organism>
<evidence type="ECO:0000313" key="2">
    <source>
        <dbReference type="EMBL" id="ALA45088.1"/>
    </source>
</evidence>
<dbReference type="Pfam" id="PF17570">
    <property type="entry name" value="T7-like_gp67"/>
    <property type="match status" value="1"/>
</dbReference>
<accession>A0A0K2FH42</accession>
<dbReference type="KEGG" id="vg:26647491"/>
<evidence type="ECO:0000313" key="3">
    <source>
        <dbReference type="Proteomes" id="UP000207643"/>
    </source>
</evidence>